<proteinExistence type="predicted"/>
<accession>A0AAV5VE89</accession>
<organism evidence="1 2">
    <name type="scientific">Pristionchus fissidentatus</name>
    <dbReference type="NCBI Taxonomy" id="1538716"/>
    <lineage>
        <taxon>Eukaryota</taxon>
        <taxon>Metazoa</taxon>
        <taxon>Ecdysozoa</taxon>
        <taxon>Nematoda</taxon>
        <taxon>Chromadorea</taxon>
        <taxon>Rhabditida</taxon>
        <taxon>Rhabditina</taxon>
        <taxon>Diplogasteromorpha</taxon>
        <taxon>Diplogasteroidea</taxon>
        <taxon>Neodiplogasteridae</taxon>
        <taxon>Pristionchus</taxon>
    </lineage>
</organism>
<sequence length="191" mass="22633">LFLFTFFYLGSAENPLTEKHEKCVRACEDRITKQALDCNKACIMSPNRIWPQKPVKKVKRNAEQQAEDQYKIAECMRTCERWKALKERQRTNWDCNWMCGRSPNFWDSEPVKVEKRNAQHMTEYKRKFESCVNECESRNTFEYADCHRACGTYPIRWDSELASKVAKRNADNDEERDAYFDQCVANKAARS</sequence>
<protein>
    <submittedName>
        <fullName evidence="1">Uncharacterized protein</fullName>
    </submittedName>
</protein>
<feature type="non-terminal residue" evidence="1">
    <location>
        <position position="1"/>
    </location>
</feature>
<evidence type="ECO:0000313" key="1">
    <source>
        <dbReference type="EMBL" id="GMT18022.1"/>
    </source>
</evidence>
<reference evidence="1" key="1">
    <citation type="submission" date="2023-10" db="EMBL/GenBank/DDBJ databases">
        <title>Genome assembly of Pristionchus species.</title>
        <authorList>
            <person name="Yoshida K."/>
            <person name="Sommer R.J."/>
        </authorList>
    </citation>
    <scope>NUCLEOTIDE SEQUENCE</scope>
    <source>
        <strain evidence="1">RS5133</strain>
    </source>
</reference>
<keyword evidence="2" id="KW-1185">Reference proteome</keyword>
<dbReference type="EMBL" id="BTSY01000003">
    <property type="protein sequence ID" value="GMT18022.1"/>
    <property type="molecule type" value="Genomic_DNA"/>
</dbReference>
<dbReference type="AlphaFoldDB" id="A0AAV5VE89"/>
<comment type="caution">
    <text evidence="1">The sequence shown here is derived from an EMBL/GenBank/DDBJ whole genome shotgun (WGS) entry which is preliminary data.</text>
</comment>
<name>A0AAV5VE89_9BILA</name>
<gene>
    <name evidence="1" type="ORF">PFISCL1PPCAC_9319</name>
</gene>
<evidence type="ECO:0000313" key="2">
    <source>
        <dbReference type="Proteomes" id="UP001432322"/>
    </source>
</evidence>
<dbReference type="Proteomes" id="UP001432322">
    <property type="component" value="Unassembled WGS sequence"/>
</dbReference>